<keyword evidence="2" id="KW-1185">Reference proteome</keyword>
<dbReference type="EMBL" id="JAHRIQ010107067">
    <property type="protein sequence ID" value="MEQ2256416.1"/>
    <property type="molecule type" value="Genomic_DNA"/>
</dbReference>
<gene>
    <name evidence="1" type="ORF">ILYODFUR_023981</name>
</gene>
<comment type="caution">
    <text evidence="1">The sequence shown here is derived from an EMBL/GenBank/DDBJ whole genome shotgun (WGS) entry which is preliminary data.</text>
</comment>
<reference evidence="1 2" key="1">
    <citation type="submission" date="2021-06" db="EMBL/GenBank/DDBJ databases">
        <authorList>
            <person name="Palmer J.M."/>
        </authorList>
    </citation>
    <scope>NUCLEOTIDE SEQUENCE [LARGE SCALE GENOMIC DNA]</scope>
    <source>
        <strain evidence="2">if_2019</strain>
        <tissue evidence="1">Muscle</tissue>
    </source>
</reference>
<dbReference type="Proteomes" id="UP001482620">
    <property type="component" value="Unassembled WGS sequence"/>
</dbReference>
<name>A0ABV0VJ16_9TELE</name>
<protein>
    <submittedName>
        <fullName evidence="1">Uncharacterized protein</fullName>
    </submittedName>
</protein>
<evidence type="ECO:0000313" key="1">
    <source>
        <dbReference type="EMBL" id="MEQ2256416.1"/>
    </source>
</evidence>
<evidence type="ECO:0000313" key="2">
    <source>
        <dbReference type="Proteomes" id="UP001482620"/>
    </source>
</evidence>
<organism evidence="1 2">
    <name type="scientific">Ilyodon furcidens</name>
    <name type="common">goldbreast splitfin</name>
    <dbReference type="NCBI Taxonomy" id="33524"/>
    <lineage>
        <taxon>Eukaryota</taxon>
        <taxon>Metazoa</taxon>
        <taxon>Chordata</taxon>
        <taxon>Craniata</taxon>
        <taxon>Vertebrata</taxon>
        <taxon>Euteleostomi</taxon>
        <taxon>Actinopterygii</taxon>
        <taxon>Neopterygii</taxon>
        <taxon>Teleostei</taxon>
        <taxon>Neoteleostei</taxon>
        <taxon>Acanthomorphata</taxon>
        <taxon>Ovalentaria</taxon>
        <taxon>Atherinomorphae</taxon>
        <taxon>Cyprinodontiformes</taxon>
        <taxon>Goodeidae</taxon>
        <taxon>Ilyodon</taxon>
    </lineage>
</organism>
<proteinExistence type="predicted"/>
<sequence>MKWLILILNSNNSHLRSAYNRMYGNEPAPKIGFKPKNTVVMLLSRGIFTKVISLAHEGGFNVTLLPSPTTNSCTLEFILFGFHCSPSYPTVCHAKPVTTSSMSVFLPVFPCPVVLL</sequence>
<accession>A0ABV0VJ16</accession>